<sequence>MKFETAPVFEFTEVAKEEYFQTFLDPKIIAFLKESDDRYFYWSDIKYRPNLPYNALKTWQIIKTHRFKSFEDLLFSNLHFTYNTTSAIHEALHNFDLKLVGSIYQNTITPEDQASYLKNSIMDEAIASSQIEGAATTTDVARDMIKSGRSARNESEQMILNNYRAITEIESRTEEPLSVQLILEIHQIMTANTDAAKYSGNFRNHPVHITDHVDGEIAFTAPPYDEVPELVESLIDFINEDRTFIHPIIKASILHFMVGYIHPFGDGNGRTARALFYWYMIKKGYNLLKHISISRAIMQSRTSYDKAFLKTEHDDNDLTYFILYSVKSLRVAFENLVKYTEKKKEERSRATSLVPQLMAQGLSKRQADLVAYLNAKPAEQTTISAYADSNHIVRQTASRDLTELEEKGWLTKIRSGKGFYYTLAKSVK</sequence>
<dbReference type="STRING" id="1202724.AM493_14005"/>
<dbReference type="Pfam" id="PF02661">
    <property type="entry name" value="Fic"/>
    <property type="match status" value="1"/>
</dbReference>
<name>A0A0M8MIP3_9FLAO</name>
<feature type="domain" description="Fido" evidence="3">
    <location>
        <begin position="177"/>
        <end position="327"/>
    </location>
</feature>
<accession>A0A0M8MIP3</accession>
<dbReference type="GO" id="GO:0005524">
    <property type="term" value="F:ATP binding"/>
    <property type="evidence" value="ECO:0007669"/>
    <property type="project" value="UniProtKB-KW"/>
</dbReference>
<gene>
    <name evidence="4" type="ORF">AM493_14005</name>
</gene>
<dbReference type="OrthoDB" id="9814400at2"/>
<dbReference type="InterPro" id="IPR003812">
    <property type="entry name" value="Fido"/>
</dbReference>
<keyword evidence="5" id="KW-1185">Reference proteome</keyword>
<dbReference type="RefSeq" id="WP_054408656.1">
    <property type="nucleotide sequence ID" value="NZ_FOYA01000009.1"/>
</dbReference>
<dbReference type="InterPro" id="IPR036390">
    <property type="entry name" value="WH_DNA-bd_sf"/>
</dbReference>
<evidence type="ECO:0000313" key="4">
    <source>
        <dbReference type="EMBL" id="KOS07021.1"/>
    </source>
</evidence>
<dbReference type="InterPro" id="IPR036597">
    <property type="entry name" value="Fido-like_dom_sf"/>
</dbReference>
<keyword evidence="2" id="KW-0067">ATP-binding</keyword>
<dbReference type="InterPro" id="IPR040198">
    <property type="entry name" value="Fido_containing"/>
</dbReference>
<protein>
    <recommendedName>
        <fullName evidence="3">Fido domain-containing protein</fullName>
    </recommendedName>
</protein>
<dbReference type="SUPFAM" id="SSF140931">
    <property type="entry name" value="Fic-like"/>
    <property type="match status" value="1"/>
</dbReference>
<feature type="active site" evidence="1">
    <location>
        <position position="262"/>
    </location>
</feature>
<dbReference type="SUPFAM" id="SSF46785">
    <property type="entry name" value="Winged helix' DNA-binding domain"/>
    <property type="match status" value="1"/>
</dbReference>
<feature type="binding site" evidence="2">
    <location>
        <begin position="266"/>
        <end position="273"/>
    </location>
    <ligand>
        <name>ATP</name>
        <dbReference type="ChEBI" id="CHEBI:30616"/>
    </ligand>
</feature>
<evidence type="ECO:0000256" key="1">
    <source>
        <dbReference type="PIRSR" id="PIRSR640198-1"/>
    </source>
</evidence>
<keyword evidence="2" id="KW-0547">Nucleotide-binding</keyword>
<dbReference type="PATRIC" id="fig|1202724.3.peg.2909"/>
<dbReference type="Proteomes" id="UP000037755">
    <property type="component" value="Unassembled WGS sequence"/>
</dbReference>
<dbReference type="PANTHER" id="PTHR13504:SF38">
    <property type="entry name" value="FIDO DOMAIN-CONTAINING PROTEIN"/>
    <property type="match status" value="1"/>
</dbReference>
<dbReference type="EMBL" id="LIYD01000005">
    <property type="protein sequence ID" value="KOS07021.1"/>
    <property type="molecule type" value="Genomic_DNA"/>
</dbReference>
<organism evidence="4 5">
    <name type="scientific">Flavobacterium akiainvivens</name>
    <dbReference type="NCBI Taxonomy" id="1202724"/>
    <lineage>
        <taxon>Bacteria</taxon>
        <taxon>Pseudomonadati</taxon>
        <taxon>Bacteroidota</taxon>
        <taxon>Flavobacteriia</taxon>
        <taxon>Flavobacteriales</taxon>
        <taxon>Flavobacteriaceae</taxon>
        <taxon>Flavobacterium</taxon>
    </lineage>
</organism>
<dbReference type="AlphaFoldDB" id="A0A0M8MIP3"/>
<dbReference type="PROSITE" id="PS51459">
    <property type="entry name" value="FIDO"/>
    <property type="match status" value="1"/>
</dbReference>
<dbReference type="InterPro" id="IPR036388">
    <property type="entry name" value="WH-like_DNA-bd_sf"/>
</dbReference>
<dbReference type="Gene3D" id="1.10.10.10">
    <property type="entry name" value="Winged helix-like DNA-binding domain superfamily/Winged helix DNA-binding domain"/>
    <property type="match status" value="1"/>
</dbReference>
<proteinExistence type="predicted"/>
<dbReference type="Gene3D" id="1.10.3290.10">
    <property type="entry name" value="Fido-like domain"/>
    <property type="match status" value="1"/>
</dbReference>
<comment type="caution">
    <text evidence="4">The sequence shown here is derived from an EMBL/GenBank/DDBJ whole genome shotgun (WGS) entry which is preliminary data.</text>
</comment>
<dbReference type="PANTHER" id="PTHR13504">
    <property type="entry name" value="FIDO DOMAIN-CONTAINING PROTEIN DDB_G0283145"/>
    <property type="match status" value="1"/>
</dbReference>
<reference evidence="4 5" key="1">
    <citation type="submission" date="2015-08" db="EMBL/GenBank/DDBJ databases">
        <title>Whole genome sequence of Flavobacterium akiainvivens IK-1T, from decaying Wikstroemia oahuensis, an endemic Hawaiian shrub.</title>
        <authorList>
            <person name="Wan X."/>
            <person name="Hou S."/>
            <person name="Saito J."/>
            <person name="Donachie S."/>
        </authorList>
    </citation>
    <scope>NUCLEOTIDE SEQUENCE [LARGE SCALE GENOMIC DNA]</scope>
    <source>
        <strain evidence="4 5">IK-1</strain>
    </source>
</reference>
<evidence type="ECO:0000313" key="5">
    <source>
        <dbReference type="Proteomes" id="UP000037755"/>
    </source>
</evidence>
<evidence type="ECO:0000256" key="2">
    <source>
        <dbReference type="PIRSR" id="PIRSR640198-2"/>
    </source>
</evidence>
<evidence type="ECO:0000259" key="3">
    <source>
        <dbReference type="PROSITE" id="PS51459"/>
    </source>
</evidence>